<gene>
    <name evidence="2" type="ORF">G5A70_00745</name>
</gene>
<keyword evidence="3" id="KW-1185">Reference proteome</keyword>
<feature type="transmembrane region" description="Helical" evidence="1">
    <location>
        <begin position="148"/>
        <end position="165"/>
    </location>
</feature>
<protein>
    <recommendedName>
        <fullName evidence="4">Glycosyltransferase RgtA/B/C/D-like domain-containing protein</fullName>
    </recommendedName>
</protein>
<feature type="transmembrane region" description="Helical" evidence="1">
    <location>
        <begin position="116"/>
        <end position="136"/>
    </location>
</feature>
<feature type="transmembrane region" description="Helical" evidence="1">
    <location>
        <begin position="246"/>
        <end position="265"/>
    </location>
</feature>
<reference evidence="2 3" key="1">
    <citation type="journal article" date="2020" name="Cell Host Microbe">
        <title>Functional and Genomic Variation between Human-Derived Isolates of Lachnospiraceae Reveals Inter- and Intra-Species Diversity.</title>
        <authorList>
            <person name="Sorbara M.T."/>
            <person name="Littmann E.R."/>
            <person name="Fontana E."/>
            <person name="Moody T.U."/>
            <person name="Kohout C.E."/>
            <person name="Gjonbalaj M."/>
            <person name="Eaton V."/>
            <person name="Seok R."/>
            <person name="Leiner I.M."/>
            <person name="Pamer E.G."/>
        </authorList>
    </citation>
    <scope>NUCLEOTIDE SEQUENCE [LARGE SCALE GENOMIC DNA]</scope>
    <source>
        <strain evidence="2 3">MSK.15.26</strain>
    </source>
</reference>
<evidence type="ECO:0008006" key="4">
    <source>
        <dbReference type="Google" id="ProtNLM"/>
    </source>
</evidence>
<feature type="transmembrane region" description="Helical" evidence="1">
    <location>
        <begin position="12"/>
        <end position="33"/>
    </location>
</feature>
<feature type="transmembrane region" description="Helical" evidence="1">
    <location>
        <begin position="195"/>
        <end position="212"/>
    </location>
</feature>
<keyword evidence="1" id="KW-0812">Transmembrane</keyword>
<evidence type="ECO:0000256" key="1">
    <source>
        <dbReference type="SAM" id="Phobius"/>
    </source>
</evidence>
<sequence length="385" mass="44563">MTEVLKEKLPLTIKLFLLLCSFMACYLLLLRIGNFSPKKTVLPVTFRKIWKTPVYLVMIPITLLSIFIIAGCYPGVFSTDSASNWNDVATNTFSNWHPVTYLYILKIIQRIFGNPFPLVILQTLLWLFASQYAVYLLEKYTSIRYGDILYTLFSVIFIYSYRALGNIEKDTLWNIALFLFCLFLFDFIKSKQLFAWYKIMGFTLIACMVCTIRHMGNVIVLITLLALLLYEWKSKYTDTKKRKKQLLFLLGVSILIPVFLINILGSHVLHMVPNEEYVKYSVPVSMAGAVASKETLDAEDIAVLEEIMPLEKWQSCYDKYYADSLSRTWGAIGDDALKLRDKDFQKKILLLNAKFLFKYPVTYLTAYFDMTSIIWEMGTPADGYE</sequence>
<feature type="transmembrane region" description="Helical" evidence="1">
    <location>
        <begin position="171"/>
        <end position="188"/>
    </location>
</feature>
<dbReference type="EMBL" id="JAAITA010000001">
    <property type="protein sequence ID" value="NSJ84735.1"/>
    <property type="molecule type" value="Genomic_DNA"/>
</dbReference>
<dbReference type="PROSITE" id="PS51257">
    <property type="entry name" value="PROKAR_LIPOPROTEIN"/>
    <property type="match status" value="1"/>
</dbReference>
<dbReference type="Proteomes" id="UP000822142">
    <property type="component" value="Unassembled WGS sequence"/>
</dbReference>
<evidence type="ECO:0000313" key="3">
    <source>
        <dbReference type="Proteomes" id="UP000822142"/>
    </source>
</evidence>
<keyword evidence="1" id="KW-1133">Transmembrane helix</keyword>
<evidence type="ECO:0000313" key="2">
    <source>
        <dbReference type="EMBL" id="NSJ84735.1"/>
    </source>
</evidence>
<name>A0ABX2I344_BLAHA</name>
<organism evidence="2 3">
    <name type="scientific">Blautia hansenii</name>
    <name type="common">Ruminococcus hansenii</name>
    <dbReference type="NCBI Taxonomy" id="1322"/>
    <lineage>
        <taxon>Bacteria</taxon>
        <taxon>Bacillati</taxon>
        <taxon>Bacillota</taxon>
        <taxon>Clostridia</taxon>
        <taxon>Lachnospirales</taxon>
        <taxon>Lachnospiraceae</taxon>
        <taxon>Blautia</taxon>
    </lineage>
</organism>
<comment type="caution">
    <text evidence="2">The sequence shown here is derived from an EMBL/GenBank/DDBJ whole genome shotgun (WGS) entry which is preliminary data.</text>
</comment>
<feature type="transmembrane region" description="Helical" evidence="1">
    <location>
        <begin position="54"/>
        <end position="76"/>
    </location>
</feature>
<keyword evidence="1" id="KW-0472">Membrane</keyword>
<dbReference type="RefSeq" id="WP_173747214.1">
    <property type="nucleotide sequence ID" value="NZ_JAAITA010000001.1"/>
</dbReference>
<proteinExistence type="predicted"/>
<accession>A0ABX2I344</accession>